<protein>
    <submittedName>
        <fullName evidence="1">Uncharacterized protein</fullName>
    </submittedName>
</protein>
<evidence type="ECO:0000313" key="2">
    <source>
        <dbReference type="Proteomes" id="UP000189818"/>
    </source>
</evidence>
<proteinExistence type="predicted"/>
<feature type="non-terminal residue" evidence="1">
    <location>
        <position position="35"/>
    </location>
</feature>
<reference evidence="2" key="1">
    <citation type="submission" date="2017-02" db="EMBL/GenBank/DDBJ databases">
        <authorList>
            <person name="Varghese N."/>
            <person name="Submissions S."/>
        </authorList>
    </citation>
    <scope>NUCLEOTIDE SEQUENCE [LARGE SCALE GENOMIC DNA]</scope>
    <source>
        <strain evidence="2">UM2</strain>
    </source>
</reference>
<sequence>MRAYTSLPTCAKKGSMAAVMAIYHFSAKVISRANG</sequence>
<dbReference type="EMBL" id="FUYM01000047">
    <property type="protein sequence ID" value="SKC16323.1"/>
    <property type="molecule type" value="Genomic_DNA"/>
</dbReference>
<dbReference type="AlphaFoldDB" id="A0A1T5H6L0"/>
<dbReference type="STRING" id="439228.SAMN06295920_1477"/>
<keyword evidence="2" id="KW-1185">Reference proteome</keyword>
<dbReference type="Proteomes" id="UP000189818">
    <property type="component" value="Unassembled WGS sequence"/>
</dbReference>
<name>A0A1T5H6L0_9SPHN</name>
<gene>
    <name evidence="1" type="ORF">SAMN06295920_1477</name>
</gene>
<organism evidence="1 2">
    <name type="scientific">Rhizorhabdus histidinilytica</name>
    <dbReference type="NCBI Taxonomy" id="439228"/>
    <lineage>
        <taxon>Bacteria</taxon>
        <taxon>Pseudomonadati</taxon>
        <taxon>Pseudomonadota</taxon>
        <taxon>Alphaproteobacteria</taxon>
        <taxon>Sphingomonadales</taxon>
        <taxon>Sphingomonadaceae</taxon>
        <taxon>Rhizorhabdus</taxon>
    </lineage>
</organism>
<accession>A0A1T5H6L0</accession>
<evidence type="ECO:0000313" key="1">
    <source>
        <dbReference type="EMBL" id="SKC16323.1"/>
    </source>
</evidence>